<evidence type="ECO:0000313" key="6">
    <source>
        <dbReference type="Proteomes" id="UP000218263"/>
    </source>
</evidence>
<evidence type="ECO:0000256" key="2">
    <source>
        <dbReference type="ARBA" id="ARBA00022692"/>
    </source>
</evidence>
<dbReference type="OrthoDB" id="1493324at2"/>
<reference evidence="5 6" key="1">
    <citation type="submission" date="2015-12" db="EMBL/GenBank/DDBJ databases">
        <title>Genome sequence of Mucilaginibacter gotjawali.</title>
        <authorList>
            <person name="Lee J.S."/>
            <person name="Lee K.C."/>
            <person name="Kim K.K."/>
            <person name="Lee B.W."/>
        </authorList>
    </citation>
    <scope>NUCLEOTIDE SEQUENCE [LARGE SCALE GENOMIC DNA]</scope>
    <source>
        <strain evidence="5 6">SA3-7</strain>
    </source>
</reference>
<keyword evidence="6" id="KW-1185">Reference proteome</keyword>
<name>A0A125T1X8_9SPHI</name>
<gene>
    <name evidence="5" type="ORF">MgSA37_00182</name>
</gene>
<keyword evidence="4" id="KW-0472">Membrane</keyword>
<protein>
    <submittedName>
        <fullName evidence="5">Uncharacterized protein</fullName>
    </submittedName>
</protein>
<dbReference type="EMBL" id="AP017313">
    <property type="protein sequence ID" value="BAU52032.1"/>
    <property type="molecule type" value="Genomic_DNA"/>
</dbReference>
<dbReference type="RefSeq" id="WP_096349396.1">
    <property type="nucleotide sequence ID" value="NZ_AP017313.1"/>
</dbReference>
<proteinExistence type="predicted"/>
<dbReference type="KEGG" id="mgot:MgSA37_00182"/>
<dbReference type="GO" id="GO:0016020">
    <property type="term" value="C:membrane"/>
    <property type="evidence" value="ECO:0007669"/>
    <property type="project" value="UniProtKB-SubCell"/>
</dbReference>
<evidence type="ECO:0000256" key="4">
    <source>
        <dbReference type="ARBA" id="ARBA00023136"/>
    </source>
</evidence>
<keyword evidence="3" id="KW-1133">Transmembrane helix</keyword>
<dbReference type="Proteomes" id="UP000218263">
    <property type="component" value="Chromosome"/>
</dbReference>
<sequence length="239" mass="26591">MEVLILIALLFAGGLLSYFINVTFKFAYKLAWGYVFMAMLMGVSSWFDYRAGFNNALISWALQLTNSCFELVGHLLLGYLLMNIFLALTSSDTDVCHTRKIVGLTLWGMSIITGFAFLTESYWKDENMGRMCCFFSTSGYAPWFLYFIMAAEALGGLGILLHFKLKTGPVATAGLMLIMIGALYTHNQNHDPLSASYDAIAAFITLGILQVVYYFEQLVNPKAMDFTAVGNILQSKDAN</sequence>
<dbReference type="Pfam" id="PF13564">
    <property type="entry name" value="DoxX_2"/>
    <property type="match status" value="1"/>
</dbReference>
<keyword evidence="2" id="KW-0812">Transmembrane</keyword>
<organism evidence="5 6">
    <name type="scientific">Mucilaginibacter gotjawali</name>
    <dbReference type="NCBI Taxonomy" id="1550579"/>
    <lineage>
        <taxon>Bacteria</taxon>
        <taxon>Pseudomonadati</taxon>
        <taxon>Bacteroidota</taxon>
        <taxon>Sphingobacteriia</taxon>
        <taxon>Sphingobacteriales</taxon>
        <taxon>Sphingobacteriaceae</taxon>
        <taxon>Mucilaginibacter</taxon>
    </lineage>
</organism>
<dbReference type="InterPro" id="IPR032808">
    <property type="entry name" value="DoxX"/>
</dbReference>
<comment type="subcellular location">
    <subcellularLocation>
        <location evidence="1">Membrane</location>
        <topology evidence="1">Multi-pass membrane protein</topology>
    </subcellularLocation>
</comment>
<accession>A0A125T1X8</accession>
<dbReference type="AlphaFoldDB" id="A0A125T1X8"/>
<evidence type="ECO:0000256" key="3">
    <source>
        <dbReference type="ARBA" id="ARBA00022989"/>
    </source>
</evidence>
<evidence type="ECO:0000313" key="5">
    <source>
        <dbReference type="EMBL" id="BAU52032.1"/>
    </source>
</evidence>
<evidence type="ECO:0000256" key="1">
    <source>
        <dbReference type="ARBA" id="ARBA00004141"/>
    </source>
</evidence>